<dbReference type="Proteomes" id="UP000006693">
    <property type="component" value="Chromosome 1"/>
</dbReference>
<evidence type="ECO:0000313" key="2">
    <source>
        <dbReference type="EMBL" id="AAU50285.1"/>
    </source>
</evidence>
<feature type="region of interest" description="Disordered" evidence="1">
    <location>
        <begin position="24"/>
        <end position="47"/>
    </location>
</feature>
<keyword evidence="3" id="KW-1185">Reference proteome</keyword>
<evidence type="ECO:0000313" key="3">
    <source>
        <dbReference type="Proteomes" id="UP000006693"/>
    </source>
</evidence>
<name>A0A0H2WL30_BURMA</name>
<accession>A0A0H2WL30</accession>
<protein>
    <submittedName>
        <fullName evidence="2">Uncharacterized protein</fullName>
    </submittedName>
</protein>
<reference evidence="2 3" key="1">
    <citation type="journal article" date="2004" name="Proc. Natl. Acad. Sci. U.S.A.">
        <title>Structural flexibility in the Burkholderia mallei genome.</title>
        <authorList>
            <person name="Nierman W.C."/>
            <person name="DeShazer D."/>
            <person name="Kim H.S."/>
            <person name="Tettelin H."/>
            <person name="Nelson K.E."/>
            <person name="Feldblyum T."/>
            <person name="Ulrich R.L."/>
            <person name="Ronning C.M."/>
            <person name="Brinkac L.M."/>
            <person name="Daugherty S.C."/>
            <person name="Davidsen T.D."/>
            <person name="Deboy R.T."/>
            <person name="Dimitrov G."/>
            <person name="Dodson R.J."/>
            <person name="Durkin A.S."/>
            <person name="Gwinn M.L."/>
            <person name="Haft D.H."/>
            <person name="Khouri H."/>
            <person name="Kolonay J.F."/>
            <person name="Madupu R."/>
            <person name="Mohammoud Y."/>
            <person name="Nelson W.C."/>
            <person name="Radune D."/>
            <person name="Romero C.M."/>
            <person name="Sarria S."/>
            <person name="Selengut J."/>
            <person name="Shamblin C."/>
            <person name="Sullivan S.A."/>
            <person name="White O."/>
            <person name="Yu Y."/>
            <person name="Zafar N."/>
            <person name="Zhou L."/>
            <person name="Fraser C.M."/>
        </authorList>
    </citation>
    <scope>NUCLEOTIDE SEQUENCE [LARGE SCALE GENOMIC DNA]</scope>
    <source>
        <strain evidence="2 3">ATCC 23344</strain>
    </source>
</reference>
<sequence>MKRIMSSLPSQTAYLANVALARTATAKPARRRRCRPSSRIGRERGRR</sequence>
<organism evidence="2 3">
    <name type="scientific">Burkholderia mallei (strain ATCC 23344)</name>
    <dbReference type="NCBI Taxonomy" id="243160"/>
    <lineage>
        <taxon>Bacteria</taxon>
        <taxon>Pseudomonadati</taxon>
        <taxon>Pseudomonadota</taxon>
        <taxon>Betaproteobacteria</taxon>
        <taxon>Burkholderiales</taxon>
        <taxon>Burkholderiaceae</taxon>
        <taxon>Burkholderia</taxon>
        <taxon>pseudomallei group</taxon>
    </lineage>
</organism>
<dbReference type="KEGG" id="bma:BMA2200"/>
<dbReference type="EMBL" id="CP000010">
    <property type="protein sequence ID" value="AAU50285.1"/>
    <property type="molecule type" value="Genomic_DNA"/>
</dbReference>
<evidence type="ECO:0000256" key="1">
    <source>
        <dbReference type="SAM" id="MobiDB-lite"/>
    </source>
</evidence>
<gene>
    <name evidence="2" type="ordered locus">BMA2200</name>
</gene>
<dbReference type="HOGENOM" id="CLU_3165563_0_0_4"/>
<dbReference type="AlphaFoldDB" id="A0A0H2WL30"/>
<proteinExistence type="predicted"/>